<dbReference type="Proteomes" id="UP000271241">
    <property type="component" value="Unassembled WGS sequence"/>
</dbReference>
<dbReference type="InterPro" id="IPR051859">
    <property type="entry name" value="DCAF"/>
</dbReference>
<dbReference type="PANTHER" id="PTHR19847:SF7">
    <property type="entry name" value="DDB1- AND CUL4-ASSOCIATED FACTOR 11"/>
    <property type="match status" value="1"/>
</dbReference>
<reference evidence="3" key="1">
    <citation type="journal article" date="2018" name="Nat. Microbiol.">
        <title>Leveraging single-cell genomics to expand the fungal tree of life.</title>
        <authorList>
            <person name="Ahrendt S.R."/>
            <person name="Quandt C.A."/>
            <person name="Ciobanu D."/>
            <person name="Clum A."/>
            <person name="Salamov A."/>
            <person name="Andreopoulos B."/>
            <person name="Cheng J.F."/>
            <person name="Woyke T."/>
            <person name="Pelin A."/>
            <person name="Henrissat B."/>
            <person name="Reynolds N.K."/>
            <person name="Benny G.L."/>
            <person name="Smith M.E."/>
            <person name="James T.Y."/>
            <person name="Grigoriev I.V."/>
        </authorList>
    </citation>
    <scope>NUCLEOTIDE SEQUENCE [LARGE SCALE GENOMIC DNA]</scope>
    <source>
        <strain evidence="3">RSA 1356</strain>
    </source>
</reference>
<evidence type="ECO:0000313" key="2">
    <source>
        <dbReference type="EMBL" id="RKP11028.1"/>
    </source>
</evidence>
<feature type="repeat" description="WD" evidence="1">
    <location>
        <begin position="159"/>
        <end position="193"/>
    </location>
</feature>
<dbReference type="GO" id="GO:0080008">
    <property type="term" value="C:Cul4-RING E3 ubiquitin ligase complex"/>
    <property type="evidence" value="ECO:0007669"/>
    <property type="project" value="TreeGrafter"/>
</dbReference>
<keyword evidence="1" id="KW-0853">WD repeat</keyword>
<name>A0A4P9XXC8_9FUNG</name>
<keyword evidence="3" id="KW-1185">Reference proteome</keyword>
<dbReference type="PANTHER" id="PTHR19847">
    <property type="entry name" value="DDB1- AND CUL4-ASSOCIATED FACTOR 11"/>
    <property type="match status" value="1"/>
</dbReference>
<proteinExistence type="predicted"/>
<organism evidence="2 3">
    <name type="scientific">Thamnocephalis sphaerospora</name>
    <dbReference type="NCBI Taxonomy" id="78915"/>
    <lineage>
        <taxon>Eukaryota</taxon>
        <taxon>Fungi</taxon>
        <taxon>Fungi incertae sedis</taxon>
        <taxon>Zoopagomycota</taxon>
        <taxon>Zoopagomycotina</taxon>
        <taxon>Zoopagomycetes</taxon>
        <taxon>Zoopagales</taxon>
        <taxon>Sigmoideomycetaceae</taxon>
        <taxon>Thamnocephalis</taxon>
    </lineage>
</organism>
<evidence type="ECO:0000256" key="1">
    <source>
        <dbReference type="PROSITE-ProRule" id="PRU00221"/>
    </source>
</evidence>
<feature type="repeat" description="WD" evidence="1">
    <location>
        <begin position="208"/>
        <end position="242"/>
    </location>
</feature>
<dbReference type="STRING" id="78915.A0A4P9XXC8"/>
<protein>
    <submittedName>
        <fullName evidence="2">WD40-repeat-containing domain protein</fullName>
    </submittedName>
</protein>
<sequence>FVPNSEGAVTQTFEDRVYSGQFSEDGTLFYACTQDFVVHLFDASDPLNFRPSMHFLALEPIGRWTITDVALSHDKRNIIYSSITPYVHLARVHDNDDDQVLLDFSSQIDDQFGIWSLRFSGDGREIVAGTSDATIRGKYQPPAAAILYDIETQRLILRQTGHKDEVNAVCYADAHASHILYSGSDDTLINVWDRRVMCSSKSDPVGVFPGHLEGITFVSSKGDGRYCLSNGKDQAMKLWDIRMMMSFSKLCELPRVDFRSDWDYSFMEYPMRTAISHPNDCSVQTYKGHRVLRTLIRCYFSPAFSTEQRYVYSGSEDGRIHVYNLDGSVRQILNVRPALGLPPSIPARSRRHQYLDDGRGYAVVRDVSWHPHLPVIASTTWRGRNGTNGSIVVHTYA</sequence>
<dbReference type="SMART" id="SM00320">
    <property type="entry name" value="WD40"/>
    <property type="match status" value="5"/>
</dbReference>
<dbReference type="PROSITE" id="PS50294">
    <property type="entry name" value="WD_REPEATS_REGION"/>
    <property type="match status" value="2"/>
</dbReference>
<dbReference type="EMBL" id="KZ992429">
    <property type="protein sequence ID" value="RKP11028.1"/>
    <property type="molecule type" value="Genomic_DNA"/>
</dbReference>
<dbReference type="InterPro" id="IPR036322">
    <property type="entry name" value="WD40_repeat_dom_sf"/>
</dbReference>
<accession>A0A4P9XXC8</accession>
<dbReference type="Gene3D" id="2.130.10.10">
    <property type="entry name" value="YVTN repeat-like/Quinoprotein amine dehydrogenase"/>
    <property type="match status" value="2"/>
</dbReference>
<dbReference type="InterPro" id="IPR015943">
    <property type="entry name" value="WD40/YVTN_repeat-like_dom_sf"/>
</dbReference>
<dbReference type="PROSITE" id="PS50082">
    <property type="entry name" value="WD_REPEATS_2"/>
    <property type="match status" value="2"/>
</dbReference>
<dbReference type="AlphaFoldDB" id="A0A4P9XXC8"/>
<dbReference type="OrthoDB" id="63070at2759"/>
<dbReference type="Pfam" id="PF00400">
    <property type="entry name" value="WD40"/>
    <property type="match status" value="4"/>
</dbReference>
<gene>
    <name evidence="2" type="ORF">THASP1DRAFT_12068</name>
</gene>
<dbReference type="GO" id="GO:0043161">
    <property type="term" value="P:proteasome-mediated ubiquitin-dependent protein catabolic process"/>
    <property type="evidence" value="ECO:0007669"/>
    <property type="project" value="TreeGrafter"/>
</dbReference>
<evidence type="ECO:0000313" key="3">
    <source>
        <dbReference type="Proteomes" id="UP000271241"/>
    </source>
</evidence>
<dbReference type="SUPFAM" id="SSF50978">
    <property type="entry name" value="WD40 repeat-like"/>
    <property type="match status" value="1"/>
</dbReference>
<feature type="non-terminal residue" evidence="2">
    <location>
        <position position="1"/>
    </location>
</feature>
<dbReference type="InterPro" id="IPR001680">
    <property type="entry name" value="WD40_rpt"/>
</dbReference>